<dbReference type="Pfam" id="PF17940">
    <property type="entry name" value="TetR_C_31"/>
    <property type="match status" value="1"/>
</dbReference>
<sequence>MGNREQLLDAAKQCLIQKGYERTTVRDISDLAGVSKAAIGYHFGSKEALLNAALFEVLGGGDSGLSPTAEAADPDATPVQRFTALWTNMMAAYGGEDKTFWAANLESVLVAYRDASVREHLSAGFEEGRSGITSVLTGVEESQVPPETIRTLGSVQMALLSGVMIQYLVNPDTAPSAEELFRGIHALARITPDTE</sequence>
<name>D3PX27_STANL</name>
<dbReference type="SUPFAM" id="SSF48498">
    <property type="entry name" value="Tetracyclin repressor-like, C-terminal domain"/>
    <property type="match status" value="1"/>
</dbReference>
<dbReference type="PROSITE" id="PS50977">
    <property type="entry name" value="HTH_TETR_2"/>
    <property type="match status" value="1"/>
</dbReference>
<dbReference type="OrthoDB" id="2356263at2"/>
<dbReference type="PANTHER" id="PTHR30055">
    <property type="entry name" value="HTH-TYPE TRANSCRIPTIONAL REGULATOR RUTR"/>
    <property type="match status" value="1"/>
</dbReference>
<dbReference type="HOGENOM" id="CLU_069356_44_3_11"/>
<keyword evidence="1 2" id="KW-0238">DNA-binding</keyword>
<keyword evidence="5" id="KW-1185">Reference proteome</keyword>
<gene>
    <name evidence="4" type="ordered locus">Snas_5621</name>
</gene>
<dbReference type="AlphaFoldDB" id="D3PX27"/>
<accession>D3PX27</accession>
<evidence type="ECO:0000256" key="1">
    <source>
        <dbReference type="ARBA" id="ARBA00023125"/>
    </source>
</evidence>
<dbReference type="STRING" id="446470.Snas_5621"/>
<feature type="DNA-binding region" description="H-T-H motif" evidence="2">
    <location>
        <begin position="24"/>
        <end position="43"/>
    </location>
</feature>
<organism evidence="4 5">
    <name type="scientific">Stackebrandtia nassauensis (strain DSM 44728 / CIP 108903 / NRRL B-16338 / NBRC 102104 / LLR-40K-21)</name>
    <dbReference type="NCBI Taxonomy" id="446470"/>
    <lineage>
        <taxon>Bacteria</taxon>
        <taxon>Bacillati</taxon>
        <taxon>Actinomycetota</taxon>
        <taxon>Actinomycetes</taxon>
        <taxon>Glycomycetales</taxon>
        <taxon>Glycomycetaceae</taxon>
        <taxon>Stackebrandtia</taxon>
    </lineage>
</organism>
<dbReference type="InterPro" id="IPR009057">
    <property type="entry name" value="Homeodomain-like_sf"/>
</dbReference>
<dbReference type="InterPro" id="IPR050109">
    <property type="entry name" value="HTH-type_TetR-like_transc_reg"/>
</dbReference>
<dbReference type="RefSeq" id="WP_013020822.1">
    <property type="nucleotide sequence ID" value="NC_013947.1"/>
</dbReference>
<dbReference type="Pfam" id="PF00440">
    <property type="entry name" value="TetR_N"/>
    <property type="match status" value="1"/>
</dbReference>
<dbReference type="EMBL" id="CP001778">
    <property type="protein sequence ID" value="ADD45251.1"/>
    <property type="molecule type" value="Genomic_DNA"/>
</dbReference>
<dbReference type="eggNOG" id="COG1309">
    <property type="taxonomic scope" value="Bacteria"/>
</dbReference>
<dbReference type="Gene3D" id="1.10.357.10">
    <property type="entry name" value="Tetracycline Repressor, domain 2"/>
    <property type="match status" value="1"/>
</dbReference>
<dbReference type="InterPro" id="IPR036271">
    <property type="entry name" value="Tet_transcr_reg_TetR-rel_C_sf"/>
</dbReference>
<evidence type="ECO:0000313" key="4">
    <source>
        <dbReference type="EMBL" id="ADD45251.1"/>
    </source>
</evidence>
<dbReference type="InterPro" id="IPR001647">
    <property type="entry name" value="HTH_TetR"/>
</dbReference>
<dbReference type="PANTHER" id="PTHR30055:SF219">
    <property type="entry name" value="TRANSCRIPTIONAL REGULATORY PROTEIN"/>
    <property type="match status" value="1"/>
</dbReference>
<dbReference type="GO" id="GO:0003700">
    <property type="term" value="F:DNA-binding transcription factor activity"/>
    <property type="evidence" value="ECO:0007669"/>
    <property type="project" value="TreeGrafter"/>
</dbReference>
<dbReference type="KEGG" id="sna:Snas_5621"/>
<proteinExistence type="predicted"/>
<dbReference type="Proteomes" id="UP000000844">
    <property type="component" value="Chromosome"/>
</dbReference>
<dbReference type="PRINTS" id="PR00455">
    <property type="entry name" value="HTHTETR"/>
</dbReference>
<dbReference type="GO" id="GO:0000976">
    <property type="term" value="F:transcription cis-regulatory region binding"/>
    <property type="evidence" value="ECO:0007669"/>
    <property type="project" value="TreeGrafter"/>
</dbReference>
<evidence type="ECO:0000313" key="5">
    <source>
        <dbReference type="Proteomes" id="UP000000844"/>
    </source>
</evidence>
<dbReference type="SUPFAM" id="SSF46689">
    <property type="entry name" value="Homeodomain-like"/>
    <property type="match status" value="1"/>
</dbReference>
<feature type="domain" description="HTH tetR-type" evidence="3">
    <location>
        <begin position="1"/>
        <end position="61"/>
    </location>
</feature>
<reference evidence="4 5" key="1">
    <citation type="journal article" date="2009" name="Stand. Genomic Sci.">
        <title>Complete genome sequence of Stackebrandtia nassauensis type strain (LLR-40K-21).</title>
        <authorList>
            <person name="Munk C."/>
            <person name="Lapidus A."/>
            <person name="Copeland A."/>
            <person name="Jando M."/>
            <person name="Mayilraj S."/>
            <person name="Glavina Del Rio T."/>
            <person name="Nolan M."/>
            <person name="Chen F."/>
            <person name="Lucas S."/>
            <person name="Tice H."/>
            <person name="Cheng J.F."/>
            <person name="Han C."/>
            <person name="Detter J.C."/>
            <person name="Bruce D."/>
            <person name="Goodwin L."/>
            <person name="Chain P."/>
            <person name="Pitluck S."/>
            <person name="Goker M."/>
            <person name="Ovchinikova G."/>
            <person name="Pati A."/>
            <person name="Ivanova N."/>
            <person name="Mavromatis K."/>
            <person name="Chen A."/>
            <person name="Palaniappan K."/>
            <person name="Land M."/>
            <person name="Hauser L."/>
            <person name="Chang Y.J."/>
            <person name="Jeffries C.D."/>
            <person name="Bristow J."/>
            <person name="Eisen J.A."/>
            <person name="Markowitz V."/>
            <person name="Hugenholtz P."/>
            <person name="Kyrpides N.C."/>
            <person name="Klenk H.P."/>
        </authorList>
    </citation>
    <scope>NUCLEOTIDE SEQUENCE [LARGE SCALE GENOMIC DNA]</scope>
    <source>
        <strain evidence="5">DSM 44728 / CIP 108903 / NRRL B-16338 / NBRC 102104 / LLR-40K-21</strain>
    </source>
</reference>
<protein>
    <submittedName>
        <fullName evidence="4">Transcriptional regulator, TetR family</fullName>
    </submittedName>
</protein>
<dbReference type="InterPro" id="IPR041583">
    <property type="entry name" value="TetR_C_31"/>
</dbReference>
<evidence type="ECO:0000259" key="3">
    <source>
        <dbReference type="PROSITE" id="PS50977"/>
    </source>
</evidence>
<evidence type="ECO:0000256" key="2">
    <source>
        <dbReference type="PROSITE-ProRule" id="PRU00335"/>
    </source>
</evidence>